<evidence type="ECO:0000313" key="2">
    <source>
        <dbReference type="EMBL" id="ODQ77839.1"/>
    </source>
</evidence>
<sequence>MLASRNIYRTVLRARFVPALQVRCQSNATAKATPDDVAELEKPKAAPVPKKRITIPHSKLPRVPAAEFMDHEDFKLQTLFARGGAIYAPELFHVIPQKKLFLEDLYAEAEVLEQEMAGFNEWSAVPAELDEPLVYFEGPDERAARLDTAAPEEETKRGRRKPKSSRFNKD</sequence>
<proteinExistence type="predicted"/>
<dbReference type="EMBL" id="KV454438">
    <property type="protein sequence ID" value="ODQ77839.1"/>
    <property type="molecule type" value="Genomic_DNA"/>
</dbReference>
<protein>
    <submittedName>
        <fullName evidence="2">Uncharacterized protein</fullName>
    </submittedName>
</protein>
<keyword evidence="3" id="KW-1185">Reference proteome</keyword>
<evidence type="ECO:0000256" key="1">
    <source>
        <dbReference type="SAM" id="MobiDB-lite"/>
    </source>
</evidence>
<dbReference type="Proteomes" id="UP000094336">
    <property type="component" value="Unassembled WGS sequence"/>
</dbReference>
<evidence type="ECO:0000313" key="3">
    <source>
        <dbReference type="Proteomes" id="UP000094336"/>
    </source>
</evidence>
<dbReference type="RefSeq" id="XP_018983167.1">
    <property type="nucleotide sequence ID" value="XM_019130612.1"/>
</dbReference>
<feature type="compositionally biased region" description="Basic residues" evidence="1">
    <location>
        <begin position="157"/>
        <end position="170"/>
    </location>
</feature>
<dbReference type="GeneID" id="30148465"/>
<dbReference type="AlphaFoldDB" id="A0A1E3QJI0"/>
<organism evidence="2 3">
    <name type="scientific">Babjeviella inositovora NRRL Y-12698</name>
    <dbReference type="NCBI Taxonomy" id="984486"/>
    <lineage>
        <taxon>Eukaryota</taxon>
        <taxon>Fungi</taxon>
        <taxon>Dikarya</taxon>
        <taxon>Ascomycota</taxon>
        <taxon>Saccharomycotina</taxon>
        <taxon>Pichiomycetes</taxon>
        <taxon>Serinales incertae sedis</taxon>
        <taxon>Babjeviella</taxon>
    </lineage>
</organism>
<reference evidence="3" key="1">
    <citation type="submission" date="2016-05" db="EMBL/GenBank/DDBJ databases">
        <title>Comparative genomics of biotechnologically important yeasts.</title>
        <authorList>
            <consortium name="DOE Joint Genome Institute"/>
            <person name="Riley R."/>
            <person name="Haridas S."/>
            <person name="Wolfe K.H."/>
            <person name="Lopes M.R."/>
            <person name="Hittinger C.T."/>
            <person name="Goker M."/>
            <person name="Salamov A."/>
            <person name="Wisecaver J."/>
            <person name="Long T.M."/>
            <person name="Aerts A.L."/>
            <person name="Barry K."/>
            <person name="Choi C."/>
            <person name="Clum A."/>
            <person name="Coughlan A.Y."/>
            <person name="Deshpande S."/>
            <person name="Douglass A.P."/>
            <person name="Hanson S.J."/>
            <person name="Klenk H.-P."/>
            <person name="Labutti K."/>
            <person name="Lapidus A."/>
            <person name="Lindquist E."/>
            <person name="Lipzen A."/>
            <person name="Meier-Kolthoff J.P."/>
            <person name="Ohm R.A."/>
            <person name="Otillar R.P."/>
            <person name="Pangilinan J."/>
            <person name="Peng Y."/>
            <person name="Rokas A."/>
            <person name="Rosa C.A."/>
            <person name="Scheuner C."/>
            <person name="Sibirny A.A."/>
            <person name="Slot J.C."/>
            <person name="Stielow J.B."/>
            <person name="Sun H."/>
            <person name="Kurtzman C.P."/>
            <person name="Blackwell M."/>
            <person name="Grigoriev I.V."/>
            <person name="Jeffries T.W."/>
        </authorList>
    </citation>
    <scope>NUCLEOTIDE SEQUENCE [LARGE SCALE GENOMIC DNA]</scope>
    <source>
        <strain evidence="3">NRRL Y-12698</strain>
    </source>
</reference>
<name>A0A1E3QJI0_9ASCO</name>
<gene>
    <name evidence="2" type="ORF">BABINDRAFT_168797</name>
</gene>
<accession>A0A1E3QJI0</accession>
<feature type="region of interest" description="Disordered" evidence="1">
    <location>
        <begin position="140"/>
        <end position="170"/>
    </location>
</feature>